<organism evidence="1 2">
    <name type="scientific">Caenorhabditis briggsae</name>
    <dbReference type="NCBI Taxonomy" id="6238"/>
    <lineage>
        <taxon>Eukaryota</taxon>
        <taxon>Metazoa</taxon>
        <taxon>Ecdysozoa</taxon>
        <taxon>Nematoda</taxon>
        <taxon>Chromadorea</taxon>
        <taxon>Rhabditida</taxon>
        <taxon>Rhabditina</taxon>
        <taxon>Rhabditomorpha</taxon>
        <taxon>Rhabditoidea</taxon>
        <taxon>Rhabditidae</taxon>
        <taxon>Peloderinae</taxon>
        <taxon>Caenorhabditis</taxon>
    </lineage>
</organism>
<dbReference type="EMBL" id="HE601226">
    <property type="protein sequence ID" value="CAR99822.1"/>
    <property type="molecule type" value="Genomic_DNA"/>
</dbReference>
<evidence type="ECO:0000313" key="3">
    <source>
        <dbReference type="WormBase" id="CBG25865"/>
    </source>
</evidence>
<reference evidence="1 2" key="2">
    <citation type="journal article" date="2011" name="PLoS Genet.">
        <title>Caenorhabditis briggsae recombinant inbred line genotypes reveal inter-strain incompatibility and the evolution of recombination.</title>
        <authorList>
            <person name="Ross J.A."/>
            <person name="Koboldt D.C."/>
            <person name="Staisch J.E."/>
            <person name="Chamberlin H.M."/>
            <person name="Gupta B.P."/>
            <person name="Miller R.D."/>
            <person name="Baird S.E."/>
            <person name="Haag E.S."/>
        </authorList>
    </citation>
    <scope>NUCLEOTIDE SEQUENCE [LARGE SCALE GENOMIC DNA]</scope>
    <source>
        <strain evidence="1 2">AF16</strain>
    </source>
</reference>
<dbReference type="Proteomes" id="UP000008549">
    <property type="component" value="Unassembled WGS sequence"/>
</dbReference>
<dbReference type="KEGG" id="cbr:CBG_25865"/>
<dbReference type="RefSeq" id="XP_045099383.1">
    <property type="nucleotide sequence ID" value="XM_045243843.1"/>
</dbReference>
<reference evidence="1 2" key="1">
    <citation type="journal article" date="2003" name="PLoS Biol.">
        <title>The genome sequence of Caenorhabditis briggsae: a platform for comparative genomics.</title>
        <authorList>
            <person name="Stein L.D."/>
            <person name="Bao Z."/>
            <person name="Blasiar D."/>
            <person name="Blumenthal T."/>
            <person name="Brent M.R."/>
            <person name="Chen N."/>
            <person name="Chinwalla A."/>
            <person name="Clarke L."/>
            <person name="Clee C."/>
            <person name="Coghlan A."/>
            <person name="Coulson A."/>
            <person name="D'Eustachio P."/>
            <person name="Fitch D.H."/>
            <person name="Fulton L.A."/>
            <person name="Fulton R.E."/>
            <person name="Griffiths-Jones S."/>
            <person name="Harris T.W."/>
            <person name="Hillier L.W."/>
            <person name="Kamath R."/>
            <person name="Kuwabara P.E."/>
            <person name="Mardis E.R."/>
            <person name="Marra M.A."/>
            <person name="Miner T.L."/>
            <person name="Minx P."/>
            <person name="Mullikin J.C."/>
            <person name="Plumb R.W."/>
            <person name="Rogers J."/>
            <person name="Schein J.E."/>
            <person name="Sohrmann M."/>
            <person name="Spieth J."/>
            <person name="Stajich J.E."/>
            <person name="Wei C."/>
            <person name="Willey D."/>
            <person name="Wilson R.K."/>
            <person name="Durbin R."/>
            <person name="Waterston R.H."/>
        </authorList>
    </citation>
    <scope>NUCLEOTIDE SEQUENCE [LARGE SCALE GENOMIC DNA]</scope>
    <source>
        <strain evidence="1 2">AF16</strain>
    </source>
</reference>
<sequence length="34" mass="4256">MFSDWKNWAEFRNKKSILSHFINSKPRYLGFFLF</sequence>
<proteinExistence type="predicted"/>
<keyword evidence="2" id="KW-1185">Reference proteome</keyword>
<dbReference type="WormBase" id="CBG25865">
    <property type="protein sequence ID" value="CBP48772"/>
    <property type="gene ID" value="WBGene00087279"/>
</dbReference>
<name>B6IIU2_CAEBR</name>
<dbReference type="InParanoid" id="B6IIU2"/>
<dbReference type="GeneID" id="68917347"/>
<dbReference type="CTD" id="68917347"/>
<accession>B6IIU2</accession>
<protein>
    <submittedName>
        <fullName evidence="1">Protein CBG25865</fullName>
    </submittedName>
</protein>
<evidence type="ECO:0000313" key="1">
    <source>
        <dbReference type="EMBL" id="CAR99822.1"/>
    </source>
</evidence>
<gene>
    <name evidence="1 3" type="ORF">CBG25865</name>
    <name evidence="1" type="ORF">CBG_25865</name>
</gene>
<dbReference type="AlphaFoldDB" id="B6IIU2"/>
<dbReference type="HOGENOM" id="CLU_3377557_0_0_1"/>
<evidence type="ECO:0000313" key="2">
    <source>
        <dbReference type="Proteomes" id="UP000008549"/>
    </source>
</evidence>